<protein>
    <submittedName>
        <fullName evidence="2">Uncharacterized protein</fullName>
    </submittedName>
</protein>
<reference evidence="2" key="1">
    <citation type="journal article" date="2005" name="Genome Res.">
        <title>Sequence, annotation, and analysis of synteny between rice chromosome 3 and diverged grass species.</title>
        <authorList>
            <consortium name="Rice Chromosome 3 Sequencing Consortium"/>
            <person name="Buell C.R."/>
            <person name="Yuan Q."/>
            <person name="Ouyang S."/>
            <person name="Liu J."/>
            <person name="Zhu W."/>
            <person name="Wang A."/>
            <person name="Maiti R."/>
            <person name="Haas B."/>
            <person name="Wortman J."/>
            <person name="Pertea M."/>
            <person name="Jones K.M."/>
            <person name="Kim M."/>
            <person name="Overton L."/>
            <person name="Tsitrin T."/>
            <person name="Fadrosh D."/>
            <person name="Bera J."/>
            <person name="Weaver B."/>
            <person name="Jin S."/>
            <person name="Johri S."/>
            <person name="Reardon M."/>
            <person name="Webb K."/>
            <person name="Hill J."/>
            <person name="Moffat K."/>
            <person name="Tallon L."/>
            <person name="Van Aken S."/>
            <person name="Lewis M."/>
            <person name="Utterback T."/>
            <person name="Feldblyum T."/>
            <person name="Zismann V."/>
            <person name="Iobst S."/>
            <person name="Hsiao J."/>
            <person name="de Vazeille A.R."/>
            <person name="Salzberg S.L."/>
            <person name="White O."/>
            <person name="Fraser C."/>
            <person name="Yu Y."/>
            <person name="Kim H."/>
            <person name="Rambo T."/>
            <person name="Currie J."/>
            <person name="Collura K."/>
            <person name="Kernodle-Thompson S."/>
            <person name="Wei F."/>
            <person name="Kudrna K."/>
            <person name="Ammiraju J.S."/>
            <person name="Luo M."/>
            <person name="Goicoechea J.L."/>
            <person name="Wing R.A."/>
            <person name="Henry D."/>
            <person name="Oates R."/>
            <person name="Palmer M."/>
            <person name="Pries G."/>
            <person name="Saski C."/>
            <person name="Simmons J."/>
            <person name="Soderlund C."/>
            <person name="Nelson W."/>
            <person name="de la Bastide M."/>
            <person name="Spiegel L."/>
            <person name="Nascimento L."/>
            <person name="Huang E."/>
            <person name="Preston R."/>
            <person name="Zutavern T."/>
            <person name="Palmer L."/>
            <person name="O'Shaughnessy A."/>
            <person name="Dike S."/>
            <person name="McCombie W.R."/>
            <person name="Minx P."/>
            <person name="Cordum H."/>
            <person name="Wilson R."/>
            <person name="Jin W."/>
            <person name="Lee H.R."/>
            <person name="Jiang J."/>
            <person name="Jackson S."/>
        </authorList>
    </citation>
    <scope>NUCLEOTIDE SEQUENCE [LARGE SCALE GENOMIC DNA]</scope>
</reference>
<reference evidence="2" key="2">
    <citation type="submission" date="2006-06" db="EMBL/GenBank/DDBJ databases">
        <authorList>
            <person name="Buell R."/>
            <person name="Wing R.A."/>
            <person name="McCombie W.A."/>
            <person name="Ouyang S."/>
        </authorList>
    </citation>
    <scope>NUCLEOTIDE SEQUENCE</scope>
</reference>
<name>Q10FA5_ORYSJ</name>
<dbReference type="AlphaFoldDB" id="Q10FA5"/>
<feature type="compositionally biased region" description="Basic and acidic residues" evidence="1">
    <location>
        <begin position="43"/>
        <end position="60"/>
    </location>
</feature>
<proteinExistence type="predicted"/>
<dbReference type="EMBL" id="DP000009">
    <property type="protein sequence ID" value="ABF98157.1"/>
    <property type="molecule type" value="Genomic_DNA"/>
</dbReference>
<organism evidence="2">
    <name type="scientific">Oryza sativa subsp. japonica</name>
    <name type="common">Rice</name>
    <dbReference type="NCBI Taxonomy" id="39947"/>
    <lineage>
        <taxon>Eukaryota</taxon>
        <taxon>Viridiplantae</taxon>
        <taxon>Streptophyta</taxon>
        <taxon>Embryophyta</taxon>
        <taxon>Tracheophyta</taxon>
        <taxon>Spermatophyta</taxon>
        <taxon>Magnoliopsida</taxon>
        <taxon>Liliopsida</taxon>
        <taxon>Poales</taxon>
        <taxon>Poaceae</taxon>
        <taxon>BOP clade</taxon>
        <taxon>Oryzoideae</taxon>
        <taxon>Oryzeae</taxon>
        <taxon>Oryzinae</taxon>
        <taxon>Oryza</taxon>
        <taxon>Oryza sativa</taxon>
    </lineage>
</organism>
<accession>Q10FA5</accession>
<evidence type="ECO:0000313" key="2">
    <source>
        <dbReference type="EMBL" id="ABF98157.1"/>
    </source>
</evidence>
<feature type="region of interest" description="Disordered" evidence="1">
    <location>
        <begin position="40"/>
        <end position="60"/>
    </location>
</feature>
<sequence>MTQDRMATRSHTPESGGTSEQPHAAMAALEYALCVNGKPCARPRVDGEPGDRPPPRVDEEPCARLRVVDGEPGVWPRVGDLGGWRSIDGSRRRLILSKSFWVHV</sequence>
<evidence type="ECO:0000256" key="1">
    <source>
        <dbReference type="SAM" id="MobiDB-lite"/>
    </source>
</evidence>
<feature type="region of interest" description="Disordered" evidence="1">
    <location>
        <begin position="1"/>
        <end position="23"/>
    </location>
</feature>
<gene>
    <name evidence="2" type="ordered locus">LOC_Os03g47178</name>
</gene>
<feature type="compositionally biased region" description="Polar residues" evidence="1">
    <location>
        <begin position="1"/>
        <end position="21"/>
    </location>
</feature>